<reference evidence="1 2" key="1">
    <citation type="submission" date="2024-11" db="EMBL/GenBank/DDBJ databases">
        <title>A near-complete genome assembly of Cinchona calisaya.</title>
        <authorList>
            <person name="Lian D.C."/>
            <person name="Zhao X.W."/>
            <person name="Wei L."/>
        </authorList>
    </citation>
    <scope>NUCLEOTIDE SEQUENCE [LARGE SCALE GENOMIC DNA]</scope>
    <source>
        <tissue evidence="1">Nenye</tissue>
    </source>
</reference>
<proteinExistence type="predicted"/>
<dbReference type="Proteomes" id="UP001630127">
    <property type="component" value="Unassembled WGS sequence"/>
</dbReference>
<keyword evidence="2" id="KW-1185">Reference proteome</keyword>
<sequence>MTRTGIVTMMGENVVSFTRKKKSTKLEKGDGKSMLSAVASDAIGDNNDKANGDSLSEMLSNNNDDEPIIAFLEGQSHIKIYNAFFSIL</sequence>
<comment type="caution">
    <text evidence="1">The sequence shown here is derived from an EMBL/GenBank/DDBJ whole genome shotgun (WGS) entry which is preliminary data.</text>
</comment>
<dbReference type="EMBL" id="JBJUIK010000005">
    <property type="protein sequence ID" value="KAL3527987.1"/>
    <property type="molecule type" value="Genomic_DNA"/>
</dbReference>
<evidence type="ECO:0000313" key="2">
    <source>
        <dbReference type="Proteomes" id="UP001630127"/>
    </source>
</evidence>
<organism evidence="1 2">
    <name type="scientific">Cinchona calisaya</name>
    <dbReference type="NCBI Taxonomy" id="153742"/>
    <lineage>
        <taxon>Eukaryota</taxon>
        <taxon>Viridiplantae</taxon>
        <taxon>Streptophyta</taxon>
        <taxon>Embryophyta</taxon>
        <taxon>Tracheophyta</taxon>
        <taxon>Spermatophyta</taxon>
        <taxon>Magnoliopsida</taxon>
        <taxon>eudicotyledons</taxon>
        <taxon>Gunneridae</taxon>
        <taxon>Pentapetalae</taxon>
        <taxon>asterids</taxon>
        <taxon>lamiids</taxon>
        <taxon>Gentianales</taxon>
        <taxon>Rubiaceae</taxon>
        <taxon>Cinchonoideae</taxon>
        <taxon>Cinchoneae</taxon>
        <taxon>Cinchona</taxon>
    </lineage>
</organism>
<gene>
    <name evidence="1" type="ORF">ACH5RR_012643</name>
</gene>
<evidence type="ECO:0000313" key="1">
    <source>
        <dbReference type="EMBL" id="KAL3527987.1"/>
    </source>
</evidence>
<dbReference type="AlphaFoldDB" id="A0ABD3ABX5"/>
<protein>
    <submittedName>
        <fullName evidence="1">Uncharacterized protein</fullName>
    </submittedName>
</protein>
<name>A0ABD3ABX5_9GENT</name>
<accession>A0ABD3ABX5</accession>